<organism evidence="7 8">
    <name type="scientific">Rotaria sordida</name>
    <dbReference type="NCBI Taxonomy" id="392033"/>
    <lineage>
        <taxon>Eukaryota</taxon>
        <taxon>Metazoa</taxon>
        <taxon>Spiralia</taxon>
        <taxon>Gnathifera</taxon>
        <taxon>Rotifera</taxon>
        <taxon>Eurotatoria</taxon>
        <taxon>Bdelloidea</taxon>
        <taxon>Philodinida</taxon>
        <taxon>Philodinidae</taxon>
        <taxon>Rotaria</taxon>
    </lineage>
</organism>
<evidence type="ECO:0000256" key="3">
    <source>
        <dbReference type="ARBA" id="ARBA00022692"/>
    </source>
</evidence>
<dbReference type="SUPFAM" id="SSF103473">
    <property type="entry name" value="MFS general substrate transporter"/>
    <property type="match status" value="1"/>
</dbReference>
<dbReference type="GO" id="GO:0016020">
    <property type="term" value="C:membrane"/>
    <property type="evidence" value="ECO:0007669"/>
    <property type="project" value="UniProtKB-SubCell"/>
</dbReference>
<dbReference type="PANTHER" id="PTHR19444:SF13">
    <property type="entry name" value="PROTEIN UNC-93 HOMOLOG A"/>
    <property type="match status" value="1"/>
</dbReference>
<feature type="transmembrane region" description="Helical" evidence="6">
    <location>
        <begin position="157"/>
        <end position="174"/>
    </location>
</feature>
<accession>A0A814TCJ8</accession>
<evidence type="ECO:0000256" key="1">
    <source>
        <dbReference type="ARBA" id="ARBA00004141"/>
    </source>
</evidence>
<dbReference type="AlphaFoldDB" id="A0A814TCJ8"/>
<evidence type="ECO:0000256" key="5">
    <source>
        <dbReference type="ARBA" id="ARBA00023136"/>
    </source>
</evidence>
<dbReference type="InterPro" id="IPR051951">
    <property type="entry name" value="UNC-93_regulatory"/>
</dbReference>
<dbReference type="InterPro" id="IPR010291">
    <property type="entry name" value="Ion_channel_UNC-93"/>
</dbReference>
<dbReference type="PANTHER" id="PTHR19444">
    <property type="entry name" value="UNC-93 RELATED"/>
    <property type="match status" value="1"/>
</dbReference>
<feature type="transmembrane region" description="Helical" evidence="6">
    <location>
        <begin position="134"/>
        <end position="151"/>
    </location>
</feature>
<dbReference type="Pfam" id="PF05978">
    <property type="entry name" value="UNC-93"/>
    <property type="match status" value="1"/>
</dbReference>
<evidence type="ECO:0000256" key="2">
    <source>
        <dbReference type="ARBA" id="ARBA00009172"/>
    </source>
</evidence>
<evidence type="ECO:0000256" key="4">
    <source>
        <dbReference type="ARBA" id="ARBA00022989"/>
    </source>
</evidence>
<comment type="similarity">
    <text evidence="2">Belongs to the unc-93 family.</text>
</comment>
<reference evidence="7" key="1">
    <citation type="submission" date="2021-02" db="EMBL/GenBank/DDBJ databases">
        <authorList>
            <person name="Nowell W R."/>
        </authorList>
    </citation>
    <scope>NUCLEOTIDE SEQUENCE</scope>
</reference>
<sequence>MVDIENELNTIPEKLSFTNSTSDNRSTASSVADILAIDFHTSTTSVVSIVINADNDNNDEVPLFSIRQINKNFFVLLLAFILLFTAYSGIISLQSSLNVKGNVGINSLVVTHAFILFSATFLTSTAVDLFGLKWAMIIGEIGYILYILANIRPLPLLMYIAAALVGLGSAPLWTSQATYLSRIARYHSYHKQKKVEVIISLFSGIFFAFFGTMGIWGNLISYFVLNQSNHPQKFNCGIHFDPQSNTVVKEPHGVHETTVGYFLFIIIIIMLYCAALCFMCNICWNGCRFSATFIILPRSNSTC</sequence>
<keyword evidence="4 6" id="KW-1133">Transmembrane helix</keyword>
<feature type="transmembrane region" description="Helical" evidence="6">
    <location>
        <begin position="195"/>
        <end position="216"/>
    </location>
</feature>
<feature type="transmembrane region" description="Helical" evidence="6">
    <location>
        <begin position="261"/>
        <end position="284"/>
    </location>
</feature>
<keyword evidence="5 6" id="KW-0472">Membrane</keyword>
<dbReference type="Proteomes" id="UP000663864">
    <property type="component" value="Unassembled WGS sequence"/>
</dbReference>
<dbReference type="EMBL" id="CAJNOT010001178">
    <property type="protein sequence ID" value="CAF1158986.1"/>
    <property type="molecule type" value="Genomic_DNA"/>
</dbReference>
<keyword evidence="3 6" id="KW-0812">Transmembrane</keyword>
<evidence type="ECO:0000313" key="7">
    <source>
        <dbReference type="EMBL" id="CAF1158986.1"/>
    </source>
</evidence>
<protein>
    <submittedName>
        <fullName evidence="7">Uncharacterized protein</fullName>
    </submittedName>
</protein>
<dbReference type="InterPro" id="IPR036259">
    <property type="entry name" value="MFS_trans_sf"/>
</dbReference>
<comment type="caution">
    <text evidence="7">The sequence shown here is derived from an EMBL/GenBank/DDBJ whole genome shotgun (WGS) entry which is preliminary data.</text>
</comment>
<feature type="transmembrane region" description="Helical" evidence="6">
    <location>
        <begin position="73"/>
        <end position="91"/>
    </location>
</feature>
<evidence type="ECO:0000313" key="8">
    <source>
        <dbReference type="Proteomes" id="UP000663864"/>
    </source>
</evidence>
<gene>
    <name evidence="7" type="ORF">ZHD862_LOCUS20581</name>
</gene>
<evidence type="ECO:0000256" key="6">
    <source>
        <dbReference type="SAM" id="Phobius"/>
    </source>
</evidence>
<comment type="subcellular location">
    <subcellularLocation>
        <location evidence="1">Membrane</location>
        <topology evidence="1">Multi-pass membrane protein</topology>
    </subcellularLocation>
</comment>
<name>A0A814TCJ8_9BILA</name>
<proteinExistence type="inferred from homology"/>
<feature type="transmembrane region" description="Helical" evidence="6">
    <location>
        <begin position="103"/>
        <end position="122"/>
    </location>
</feature>